<feature type="non-terminal residue" evidence="1">
    <location>
        <position position="1"/>
    </location>
</feature>
<gene>
    <name evidence="1" type="ORF">U0070_007099</name>
</gene>
<dbReference type="EMBL" id="JBBHLL010000613">
    <property type="protein sequence ID" value="KAK7799439.1"/>
    <property type="molecule type" value="Genomic_DNA"/>
</dbReference>
<dbReference type="Proteomes" id="UP001488838">
    <property type="component" value="Unassembled WGS sequence"/>
</dbReference>
<name>A0AAW0HC36_MYOGA</name>
<accession>A0AAW0HC36</accession>
<proteinExistence type="predicted"/>
<comment type="caution">
    <text evidence="1">The sequence shown here is derived from an EMBL/GenBank/DDBJ whole genome shotgun (WGS) entry which is preliminary data.</text>
</comment>
<evidence type="ECO:0000313" key="2">
    <source>
        <dbReference type="Proteomes" id="UP001488838"/>
    </source>
</evidence>
<protein>
    <submittedName>
        <fullName evidence="1">Uncharacterized protein</fullName>
    </submittedName>
</protein>
<dbReference type="AlphaFoldDB" id="A0AAW0HC36"/>
<keyword evidence="2" id="KW-1185">Reference proteome</keyword>
<sequence>GLLVYKVALLPHEGAAETQPPPRGQGTFSANFPLLADEEKHCAEKHVISRQFLSSSGEQMEQAQLLCLESEEVIGPGKKKQTEALAIDNGSGMFKVACIPSLGWQLLTYGIINQKESYMGNEAQSK</sequence>
<evidence type="ECO:0000313" key="1">
    <source>
        <dbReference type="EMBL" id="KAK7799439.1"/>
    </source>
</evidence>
<organism evidence="1 2">
    <name type="scientific">Myodes glareolus</name>
    <name type="common">Bank vole</name>
    <name type="synonym">Clethrionomys glareolus</name>
    <dbReference type="NCBI Taxonomy" id="447135"/>
    <lineage>
        <taxon>Eukaryota</taxon>
        <taxon>Metazoa</taxon>
        <taxon>Chordata</taxon>
        <taxon>Craniata</taxon>
        <taxon>Vertebrata</taxon>
        <taxon>Euteleostomi</taxon>
        <taxon>Mammalia</taxon>
        <taxon>Eutheria</taxon>
        <taxon>Euarchontoglires</taxon>
        <taxon>Glires</taxon>
        <taxon>Rodentia</taxon>
        <taxon>Myomorpha</taxon>
        <taxon>Muroidea</taxon>
        <taxon>Cricetidae</taxon>
        <taxon>Arvicolinae</taxon>
        <taxon>Myodes</taxon>
    </lineage>
</organism>
<reference evidence="1 2" key="1">
    <citation type="journal article" date="2023" name="bioRxiv">
        <title>Conserved and derived expression patterns and positive selection on dental genes reveal complex evolutionary context of ever-growing rodent molars.</title>
        <authorList>
            <person name="Calamari Z.T."/>
            <person name="Song A."/>
            <person name="Cohen E."/>
            <person name="Akter M."/>
            <person name="Roy R.D."/>
            <person name="Hallikas O."/>
            <person name="Christensen M.M."/>
            <person name="Li P."/>
            <person name="Marangoni P."/>
            <person name="Jernvall J."/>
            <person name="Klein O.D."/>
        </authorList>
    </citation>
    <scope>NUCLEOTIDE SEQUENCE [LARGE SCALE GENOMIC DNA]</scope>
    <source>
        <strain evidence="1">V071</strain>
    </source>
</reference>